<keyword evidence="1" id="KW-1133">Transmembrane helix</keyword>
<proteinExistence type="predicted"/>
<reference evidence="2" key="1">
    <citation type="submission" date="2021-01" db="EMBL/GenBank/DDBJ databases">
        <authorList>
            <consortium name="Genoscope - CEA"/>
            <person name="William W."/>
        </authorList>
    </citation>
    <scope>NUCLEOTIDE SEQUENCE</scope>
</reference>
<keyword evidence="1" id="KW-0812">Transmembrane</keyword>
<name>A0A816VKT5_BRANA</name>
<keyword evidence="1" id="KW-0472">Membrane</keyword>
<protein>
    <submittedName>
        <fullName evidence="2">(rape) hypothetical protein</fullName>
    </submittedName>
</protein>
<sequence length="35" mass="4240">MYSLVFNLYVKLLYRNYVLFIIILEIILAQNTTIM</sequence>
<dbReference type="Proteomes" id="UP001295469">
    <property type="component" value="Chromosome A03"/>
</dbReference>
<evidence type="ECO:0000256" key="1">
    <source>
        <dbReference type="SAM" id="Phobius"/>
    </source>
</evidence>
<organism evidence="2">
    <name type="scientific">Brassica napus</name>
    <name type="common">Rape</name>
    <dbReference type="NCBI Taxonomy" id="3708"/>
    <lineage>
        <taxon>Eukaryota</taxon>
        <taxon>Viridiplantae</taxon>
        <taxon>Streptophyta</taxon>
        <taxon>Embryophyta</taxon>
        <taxon>Tracheophyta</taxon>
        <taxon>Spermatophyta</taxon>
        <taxon>Magnoliopsida</taxon>
        <taxon>eudicotyledons</taxon>
        <taxon>Gunneridae</taxon>
        <taxon>Pentapetalae</taxon>
        <taxon>rosids</taxon>
        <taxon>malvids</taxon>
        <taxon>Brassicales</taxon>
        <taxon>Brassicaceae</taxon>
        <taxon>Brassiceae</taxon>
        <taxon>Brassica</taxon>
    </lineage>
</organism>
<gene>
    <name evidence="2" type="ORF">DARMORV10_A03P16330.1</name>
</gene>
<dbReference type="AlphaFoldDB" id="A0A816VKT5"/>
<accession>A0A816VKT5</accession>
<feature type="transmembrane region" description="Helical" evidence="1">
    <location>
        <begin position="12"/>
        <end position="29"/>
    </location>
</feature>
<dbReference type="EMBL" id="HG994357">
    <property type="protein sequence ID" value="CAF2122067.1"/>
    <property type="molecule type" value="Genomic_DNA"/>
</dbReference>
<evidence type="ECO:0000313" key="2">
    <source>
        <dbReference type="EMBL" id="CAF2122067.1"/>
    </source>
</evidence>